<reference evidence="9 10" key="1">
    <citation type="submission" date="2019-06" db="EMBL/GenBank/DDBJ databases">
        <title>Whole genome shotgun sequence of Brevibacillus agri NBRC 15538.</title>
        <authorList>
            <person name="Hosoyama A."/>
            <person name="Uohara A."/>
            <person name="Ohji S."/>
            <person name="Ichikawa N."/>
        </authorList>
    </citation>
    <scope>NUCLEOTIDE SEQUENCE [LARGE SCALE GENOMIC DNA]</scope>
    <source>
        <strain evidence="9 10">NBRC 15538</strain>
    </source>
</reference>
<evidence type="ECO:0000313" key="9">
    <source>
        <dbReference type="EMBL" id="GED26220.1"/>
    </source>
</evidence>
<dbReference type="PROSITE" id="PS50109">
    <property type="entry name" value="HIS_KIN"/>
    <property type="match status" value="1"/>
</dbReference>
<keyword evidence="10" id="KW-1185">Reference proteome</keyword>
<dbReference type="EC" id="2.7.13.3" evidence="2"/>
<keyword evidence="5" id="KW-0418">Kinase</keyword>
<organism evidence="9 10">
    <name type="scientific">Brevibacillus agri</name>
    <dbReference type="NCBI Taxonomy" id="51101"/>
    <lineage>
        <taxon>Bacteria</taxon>
        <taxon>Bacillati</taxon>
        <taxon>Bacillota</taxon>
        <taxon>Bacilli</taxon>
        <taxon>Bacillales</taxon>
        <taxon>Paenibacillaceae</taxon>
        <taxon>Brevibacillus</taxon>
    </lineage>
</organism>
<evidence type="ECO:0000256" key="3">
    <source>
        <dbReference type="ARBA" id="ARBA00022679"/>
    </source>
</evidence>
<dbReference type="Proteomes" id="UP000317180">
    <property type="component" value="Unassembled WGS sequence"/>
</dbReference>
<dbReference type="SUPFAM" id="SSF55874">
    <property type="entry name" value="ATPase domain of HSP90 chaperone/DNA topoisomerase II/histidine kinase"/>
    <property type="match status" value="1"/>
</dbReference>
<feature type="domain" description="Histidine kinase" evidence="8">
    <location>
        <begin position="1"/>
        <end position="119"/>
    </location>
</feature>
<dbReference type="InterPro" id="IPR003594">
    <property type="entry name" value="HATPase_dom"/>
</dbReference>
<protein>
    <recommendedName>
        <fullName evidence="2">histidine kinase</fullName>
        <ecNumber evidence="2">2.7.13.3</ecNumber>
    </recommendedName>
</protein>
<evidence type="ECO:0000313" key="10">
    <source>
        <dbReference type="Proteomes" id="UP000317180"/>
    </source>
</evidence>
<comment type="catalytic activity">
    <reaction evidence="1">
        <text>ATP + protein L-histidine = ADP + protein N-phospho-L-histidine.</text>
        <dbReference type="EC" id="2.7.13.3"/>
    </reaction>
</comment>
<evidence type="ECO:0000256" key="2">
    <source>
        <dbReference type="ARBA" id="ARBA00012438"/>
    </source>
</evidence>
<dbReference type="GeneID" id="82813914"/>
<dbReference type="SMART" id="SM00387">
    <property type="entry name" value="HATPase_c"/>
    <property type="match status" value="1"/>
</dbReference>
<evidence type="ECO:0000259" key="8">
    <source>
        <dbReference type="PROSITE" id="PS50109"/>
    </source>
</evidence>
<dbReference type="CDD" id="cd00075">
    <property type="entry name" value="HATPase"/>
    <property type="match status" value="1"/>
</dbReference>
<evidence type="ECO:0000256" key="5">
    <source>
        <dbReference type="ARBA" id="ARBA00022777"/>
    </source>
</evidence>
<keyword evidence="6" id="KW-0067">ATP-binding</keyword>
<dbReference type="InterPro" id="IPR004358">
    <property type="entry name" value="Sig_transdc_His_kin-like_C"/>
</dbReference>
<accession>A0ABQ0SQP9</accession>
<proteinExistence type="predicted"/>
<dbReference type="EMBL" id="BJOD01000021">
    <property type="protein sequence ID" value="GED26220.1"/>
    <property type="molecule type" value="Genomic_DNA"/>
</dbReference>
<dbReference type="PANTHER" id="PTHR43065:SF34">
    <property type="entry name" value="SPORULATION KINASE A"/>
    <property type="match status" value="1"/>
</dbReference>
<dbReference type="PANTHER" id="PTHR43065">
    <property type="entry name" value="SENSOR HISTIDINE KINASE"/>
    <property type="match status" value="1"/>
</dbReference>
<dbReference type="InterPro" id="IPR005467">
    <property type="entry name" value="His_kinase_dom"/>
</dbReference>
<comment type="caution">
    <text evidence="9">The sequence shown here is derived from an EMBL/GenBank/DDBJ whole genome shotgun (WGS) entry which is preliminary data.</text>
</comment>
<keyword evidence="3" id="KW-0808">Transferase</keyword>
<dbReference type="RefSeq" id="WP_235694634.1">
    <property type="nucleotide sequence ID" value="NZ_BJOD01000021.1"/>
</dbReference>
<gene>
    <name evidence="9" type="ORF">BAG01nite_23220</name>
</gene>
<dbReference type="Pfam" id="PF02518">
    <property type="entry name" value="HATPase_c"/>
    <property type="match status" value="1"/>
</dbReference>
<dbReference type="Gene3D" id="3.30.565.10">
    <property type="entry name" value="Histidine kinase-like ATPase, C-terminal domain"/>
    <property type="match status" value="1"/>
</dbReference>
<dbReference type="InterPro" id="IPR036890">
    <property type="entry name" value="HATPase_C_sf"/>
</dbReference>
<evidence type="ECO:0000256" key="7">
    <source>
        <dbReference type="ARBA" id="ARBA00023012"/>
    </source>
</evidence>
<sequence length="126" mass="13609">MNEFPTATSLISCEEYQIKQVFINIIKNGMEAMPSGGILTIAVVENDQNVLIRVSDQGDGIPEELLPRLGELFYSTKETGTGLGLLVSTKIIRDHGGSLDITSELGEGTTVVISLQKQKPCSREGL</sequence>
<evidence type="ECO:0000256" key="4">
    <source>
        <dbReference type="ARBA" id="ARBA00022741"/>
    </source>
</evidence>
<name>A0ABQ0SQP9_9BACL</name>
<keyword evidence="7" id="KW-0902">Two-component regulatory system</keyword>
<evidence type="ECO:0000256" key="1">
    <source>
        <dbReference type="ARBA" id="ARBA00000085"/>
    </source>
</evidence>
<evidence type="ECO:0000256" key="6">
    <source>
        <dbReference type="ARBA" id="ARBA00022840"/>
    </source>
</evidence>
<keyword evidence="4" id="KW-0547">Nucleotide-binding</keyword>
<dbReference type="PRINTS" id="PR00344">
    <property type="entry name" value="BCTRLSENSOR"/>
</dbReference>